<comment type="caution">
    <text evidence="6">The sequence shown here is derived from an EMBL/GenBank/DDBJ whole genome shotgun (WGS) entry which is preliminary data.</text>
</comment>
<dbReference type="OrthoDB" id="27483at2759"/>
<feature type="domain" description="PP4R3 EVH1-like" evidence="5">
    <location>
        <begin position="19"/>
        <end position="55"/>
    </location>
</feature>
<dbReference type="GO" id="GO:0030289">
    <property type="term" value="C:protein phosphatase 4 complex"/>
    <property type="evidence" value="ECO:0007669"/>
    <property type="project" value="TreeGrafter"/>
</dbReference>
<feature type="compositionally biased region" description="Low complexity" evidence="3">
    <location>
        <begin position="328"/>
        <end position="339"/>
    </location>
</feature>
<dbReference type="InterPro" id="IPR051137">
    <property type="entry name" value="PP4R3-like"/>
</dbReference>
<evidence type="ECO:0000256" key="3">
    <source>
        <dbReference type="SAM" id="MobiDB-lite"/>
    </source>
</evidence>
<dbReference type="AlphaFoldDB" id="A0A9P6ACS1"/>
<feature type="region of interest" description="Disordered" evidence="3">
    <location>
        <begin position="328"/>
        <end position="351"/>
    </location>
</feature>
<dbReference type="GO" id="GO:0005654">
    <property type="term" value="C:nucleoplasm"/>
    <property type="evidence" value="ECO:0007669"/>
    <property type="project" value="TreeGrafter"/>
</dbReference>
<feature type="non-terminal residue" evidence="6">
    <location>
        <position position="351"/>
    </location>
</feature>
<feature type="compositionally biased region" description="Polar residues" evidence="3">
    <location>
        <begin position="340"/>
        <end position="351"/>
    </location>
</feature>
<dbReference type="Proteomes" id="UP000886523">
    <property type="component" value="Unassembled WGS sequence"/>
</dbReference>
<dbReference type="PANTHER" id="PTHR23318:SF0">
    <property type="entry name" value="SERINE_THREONINE-PROTEIN PHOSPHATASE 4 REGULATORY SUBUNIT 3"/>
    <property type="match status" value="1"/>
</dbReference>
<sequence>MSINANKHSLHENPLHLLAETLIVWTEPDSTDFALSFQDVEGCAEIWDFILKVQHYFRTKDSDDLSLSPLASGSGSSQSHLTVASIIASHHLPKPALGIIGNVETAIKVIAKMLHGCECISSANAHTTQDYIKSLIDVMEQAEDLESLTDLHALYSIMHTIHGLNPLSIVSMNDHGINYILHEDVFLDVIGILEYDPKFPTCKYQDFVKNLSKFTQVIKIKDDTIQWKIYQIYQLKYLKDIILMHVLDELTSDVLNTFIWFNQINIKNYITQDATFLADLLWLLTLSEGMGFGAAPIPLTNPTAPSNPNMFNTNSLSNERQHEQALLPLPSSTSPPLSSVTMTQLNSTQLS</sequence>
<keyword evidence="2" id="KW-0539">Nucleus</keyword>
<protein>
    <submittedName>
        <fullName evidence="6">Uncharacterized protein</fullName>
    </submittedName>
</protein>
<reference evidence="6" key="1">
    <citation type="journal article" date="2020" name="Nat. Commun.">
        <title>Large-scale genome sequencing of mycorrhizal fungi provides insights into the early evolution of symbiotic traits.</title>
        <authorList>
            <person name="Miyauchi S."/>
            <person name="Kiss E."/>
            <person name="Kuo A."/>
            <person name="Drula E."/>
            <person name="Kohler A."/>
            <person name="Sanchez-Garcia M."/>
            <person name="Morin E."/>
            <person name="Andreopoulos B."/>
            <person name="Barry K.W."/>
            <person name="Bonito G."/>
            <person name="Buee M."/>
            <person name="Carver A."/>
            <person name="Chen C."/>
            <person name="Cichocki N."/>
            <person name="Clum A."/>
            <person name="Culley D."/>
            <person name="Crous P.W."/>
            <person name="Fauchery L."/>
            <person name="Girlanda M."/>
            <person name="Hayes R.D."/>
            <person name="Keri Z."/>
            <person name="LaButti K."/>
            <person name="Lipzen A."/>
            <person name="Lombard V."/>
            <person name="Magnuson J."/>
            <person name="Maillard F."/>
            <person name="Murat C."/>
            <person name="Nolan M."/>
            <person name="Ohm R.A."/>
            <person name="Pangilinan J."/>
            <person name="Pereira M.F."/>
            <person name="Perotto S."/>
            <person name="Peter M."/>
            <person name="Pfister S."/>
            <person name="Riley R."/>
            <person name="Sitrit Y."/>
            <person name="Stielow J.B."/>
            <person name="Szollosi G."/>
            <person name="Zifcakova L."/>
            <person name="Stursova M."/>
            <person name="Spatafora J.W."/>
            <person name="Tedersoo L."/>
            <person name="Vaario L.M."/>
            <person name="Yamada A."/>
            <person name="Yan M."/>
            <person name="Wang P."/>
            <person name="Xu J."/>
            <person name="Bruns T."/>
            <person name="Baldrian P."/>
            <person name="Vilgalys R."/>
            <person name="Dunand C."/>
            <person name="Henrissat B."/>
            <person name="Grigoriev I.V."/>
            <person name="Hibbett D."/>
            <person name="Nagy L.G."/>
            <person name="Martin F.M."/>
        </authorList>
    </citation>
    <scope>NUCLEOTIDE SEQUENCE</scope>
    <source>
        <strain evidence="6">UP504</strain>
    </source>
</reference>
<comment type="subcellular location">
    <subcellularLocation>
        <location evidence="1">Nucleus</location>
    </subcellularLocation>
</comment>
<dbReference type="GO" id="GO:0072542">
    <property type="term" value="F:protein phosphatase activator activity"/>
    <property type="evidence" value="ECO:0007669"/>
    <property type="project" value="TreeGrafter"/>
</dbReference>
<evidence type="ECO:0000256" key="1">
    <source>
        <dbReference type="ARBA" id="ARBA00004123"/>
    </source>
</evidence>
<evidence type="ECO:0000259" key="4">
    <source>
        <dbReference type="Pfam" id="PF04802"/>
    </source>
</evidence>
<dbReference type="InterPro" id="IPR006887">
    <property type="entry name" value="P4R3-like_central_dom"/>
</dbReference>
<organism evidence="6 7">
    <name type="scientific">Hydnum rufescens UP504</name>
    <dbReference type="NCBI Taxonomy" id="1448309"/>
    <lineage>
        <taxon>Eukaryota</taxon>
        <taxon>Fungi</taxon>
        <taxon>Dikarya</taxon>
        <taxon>Basidiomycota</taxon>
        <taxon>Agaricomycotina</taxon>
        <taxon>Agaricomycetes</taxon>
        <taxon>Cantharellales</taxon>
        <taxon>Hydnaceae</taxon>
        <taxon>Hydnum</taxon>
    </lineage>
</organism>
<dbReference type="Gene3D" id="2.30.29.30">
    <property type="entry name" value="Pleckstrin-homology domain (PH domain)/Phosphotyrosine-binding domain (PTB)"/>
    <property type="match status" value="1"/>
</dbReference>
<accession>A0A9P6ACS1</accession>
<proteinExistence type="predicted"/>
<evidence type="ECO:0000256" key="2">
    <source>
        <dbReference type="ARBA" id="ARBA00023242"/>
    </source>
</evidence>
<dbReference type="EMBL" id="MU129388">
    <property type="protein sequence ID" value="KAF9503306.1"/>
    <property type="molecule type" value="Genomic_DNA"/>
</dbReference>
<dbReference type="Pfam" id="PF22972">
    <property type="entry name" value="EVH1_PP4R3"/>
    <property type="match status" value="1"/>
</dbReference>
<name>A0A9P6ACS1_9AGAM</name>
<gene>
    <name evidence="6" type="ORF">BS47DRAFT_1356318</name>
</gene>
<dbReference type="Pfam" id="PF04802">
    <property type="entry name" value="PP4R3"/>
    <property type="match status" value="1"/>
</dbReference>
<dbReference type="InterPro" id="IPR055236">
    <property type="entry name" value="EVH1_PP4R3"/>
</dbReference>
<evidence type="ECO:0000259" key="5">
    <source>
        <dbReference type="Pfam" id="PF22972"/>
    </source>
</evidence>
<evidence type="ECO:0000313" key="6">
    <source>
        <dbReference type="EMBL" id="KAF9503306.1"/>
    </source>
</evidence>
<feature type="domain" description="Serine/threonine-protein phosphatase 4 regulatory subunit 3-like central" evidence="4">
    <location>
        <begin position="127"/>
        <end position="285"/>
    </location>
</feature>
<keyword evidence="7" id="KW-1185">Reference proteome</keyword>
<dbReference type="PANTHER" id="PTHR23318">
    <property type="entry name" value="ATP SYNTHASE GAMMA-RELATED"/>
    <property type="match status" value="1"/>
</dbReference>
<dbReference type="InterPro" id="IPR011993">
    <property type="entry name" value="PH-like_dom_sf"/>
</dbReference>
<dbReference type="GO" id="GO:0006974">
    <property type="term" value="P:DNA damage response"/>
    <property type="evidence" value="ECO:0007669"/>
    <property type="project" value="TreeGrafter"/>
</dbReference>
<evidence type="ECO:0000313" key="7">
    <source>
        <dbReference type="Proteomes" id="UP000886523"/>
    </source>
</evidence>